<comment type="caution">
    <text evidence="2">The sequence shown here is derived from an EMBL/GenBank/DDBJ whole genome shotgun (WGS) entry which is preliminary data.</text>
</comment>
<evidence type="ECO:0000256" key="1">
    <source>
        <dbReference type="SAM" id="MobiDB-lite"/>
    </source>
</evidence>
<feature type="non-terminal residue" evidence="2">
    <location>
        <position position="1"/>
    </location>
</feature>
<dbReference type="InterPro" id="IPR029061">
    <property type="entry name" value="THDP-binding"/>
</dbReference>
<feature type="non-terminal residue" evidence="2">
    <location>
        <position position="94"/>
    </location>
</feature>
<dbReference type="InterPro" id="IPR051157">
    <property type="entry name" value="PDH/Transketolase"/>
</dbReference>
<dbReference type="AlphaFoldDB" id="A0AAW6Y1V2"/>
<dbReference type="SUPFAM" id="SSF52518">
    <property type="entry name" value="Thiamin diphosphate-binding fold (THDP-binding)"/>
    <property type="match status" value="1"/>
</dbReference>
<feature type="region of interest" description="Disordered" evidence="1">
    <location>
        <begin position="27"/>
        <end position="46"/>
    </location>
</feature>
<name>A0AAW6Y1V2_STRAG</name>
<proteinExistence type="predicted"/>
<gene>
    <name evidence="2" type="ORF">QP229_11735</name>
</gene>
<reference evidence="2" key="1">
    <citation type="submission" date="2023-05" db="EMBL/GenBank/DDBJ databases">
        <title>Cataloging the Phylogenetic Diversity of Human Bladder Bacteria.</title>
        <authorList>
            <person name="Du J."/>
        </authorList>
    </citation>
    <scope>NUCLEOTIDE SEQUENCE</scope>
    <source>
        <strain evidence="2">UMB8703</strain>
    </source>
</reference>
<dbReference type="Proteomes" id="UP001230629">
    <property type="component" value="Unassembled WGS sequence"/>
</dbReference>
<feature type="compositionally biased region" description="Basic and acidic residues" evidence="1">
    <location>
        <begin position="66"/>
        <end position="81"/>
    </location>
</feature>
<protein>
    <submittedName>
        <fullName evidence="2">Uncharacterized protein</fullName>
    </submittedName>
</protein>
<dbReference type="PANTHER" id="PTHR43825">
    <property type="entry name" value="PYRUVATE DEHYDROGENASE E1 COMPONENT"/>
    <property type="match status" value="1"/>
</dbReference>
<evidence type="ECO:0000313" key="2">
    <source>
        <dbReference type="EMBL" id="MDK6900620.1"/>
    </source>
</evidence>
<sequence>NATHQMKKLTLEDQKALRDRLQIPITDEELEKDPYKPPYYMPDKDDPALRYMLERREALGGYLPSRHHEDPHLELPGDKAYKMMTKGSGKQKVA</sequence>
<dbReference type="Gene3D" id="3.40.50.970">
    <property type="match status" value="1"/>
</dbReference>
<organism evidence="2 3">
    <name type="scientific">Streptococcus agalactiae</name>
    <dbReference type="NCBI Taxonomy" id="1311"/>
    <lineage>
        <taxon>Bacteria</taxon>
        <taxon>Bacillati</taxon>
        <taxon>Bacillota</taxon>
        <taxon>Bacilli</taxon>
        <taxon>Lactobacillales</taxon>
        <taxon>Streptococcaceae</taxon>
        <taxon>Streptococcus</taxon>
    </lineage>
</organism>
<evidence type="ECO:0000313" key="3">
    <source>
        <dbReference type="Proteomes" id="UP001230629"/>
    </source>
</evidence>
<feature type="region of interest" description="Disordered" evidence="1">
    <location>
        <begin position="62"/>
        <end position="94"/>
    </location>
</feature>
<accession>A0AAW6Y1V2</accession>
<dbReference type="PANTHER" id="PTHR43825:SF3">
    <property type="entry name" value="PYRUVATE DEHYDROGENASE E1 COMPONENT"/>
    <property type="match status" value="1"/>
</dbReference>
<dbReference type="EMBL" id="JASOIH010000317">
    <property type="protein sequence ID" value="MDK6900620.1"/>
    <property type="molecule type" value="Genomic_DNA"/>
</dbReference>